<evidence type="ECO:0000256" key="3">
    <source>
        <dbReference type="ARBA" id="ARBA00022840"/>
    </source>
</evidence>
<evidence type="ECO:0000256" key="2">
    <source>
        <dbReference type="ARBA" id="ARBA00022741"/>
    </source>
</evidence>
<gene>
    <name evidence="5" type="ORF">GCM10022255_059390</name>
</gene>
<name>A0ABP8DF39_9ACTN</name>
<accession>A0ABP8DF39</accession>
<comment type="caution">
    <text evidence="5">The sequence shown here is derived from an EMBL/GenBank/DDBJ whole genome shotgun (WGS) entry which is preliminary data.</text>
</comment>
<dbReference type="InterPro" id="IPR027417">
    <property type="entry name" value="P-loop_NTPase"/>
</dbReference>
<keyword evidence="2" id="KW-0547">Nucleotide-binding</keyword>
<dbReference type="InterPro" id="IPR017871">
    <property type="entry name" value="ABC_transporter-like_CS"/>
</dbReference>
<keyword evidence="3 5" id="KW-0067">ATP-binding</keyword>
<dbReference type="Pfam" id="PF00005">
    <property type="entry name" value="ABC_tran"/>
    <property type="match status" value="1"/>
</dbReference>
<dbReference type="InterPro" id="IPR003593">
    <property type="entry name" value="AAA+_ATPase"/>
</dbReference>
<proteinExistence type="predicted"/>
<evidence type="ECO:0000313" key="5">
    <source>
        <dbReference type="EMBL" id="GAA4254491.1"/>
    </source>
</evidence>
<dbReference type="PANTHER" id="PTHR24220:SF685">
    <property type="entry name" value="ABC TRANSPORTER RELATED"/>
    <property type="match status" value="1"/>
</dbReference>
<dbReference type="InterPro" id="IPR015854">
    <property type="entry name" value="ABC_transpr_LolD-like"/>
</dbReference>
<dbReference type="RefSeq" id="WP_345131504.1">
    <property type="nucleotide sequence ID" value="NZ_BAABAT010000018.1"/>
</dbReference>
<dbReference type="Gene3D" id="3.40.50.300">
    <property type="entry name" value="P-loop containing nucleotide triphosphate hydrolases"/>
    <property type="match status" value="1"/>
</dbReference>
<dbReference type="InterPro" id="IPR003439">
    <property type="entry name" value="ABC_transporter-like_ATP-bd"/>
</dbReference>
<keyword evidence="1" id="KW-0813">Transport</keyword>
<dbReference type="EMBL" id="BAABAT010000018">
    <property type="protein sequence ID" value="GAA4254491.1"/>
    <property type="molecule type" value="Genomic_DNA"/>
</dbReference>
<organism evidence="5 6">
    <name type="scientific">Dactylosporangium darangshiense</name>
    <dbReference type="NCBI Taxonomy" id="579108"/>
    <lineage>
        <taxon>Bacteria</taxon>
        <taxon>Bacillati</taxon>
        <taxon>Actinomycetota</taxon>
        <taxon>Actinomycetes</taxon>
        <taxon>Micromonosporales</taxon>
        <taxon>Micromonosporaceae</taxon>
        <taxon>Dactylosporangium</taxon>
    </lineage>
</organism>
<sequence length="236" mass="24917">MSAPILAAHAVTKSFGSTPALRDADLSVAAGEVLAIMGPSGSGKSTLLHCLAGILSPDTGEIIFDGHSLNTMSENERTLVRRDRFGFVFQFGQLVPELPVLENVMLPLLLGHTSRRMARAAATALLDRLDLSGLHRRRPGELSGGQAQRVAVARALVNQPKVVFADEPTGSLDSLAGENVMDLLLTAAREQDATVVLVTHDARVAACADREVLVRDGEVTDYATVASVDPDGMGGR</sequence>
<evidence type="ECO:0000259" key="4">
    <source>
        <dbReference type="PROSITE" id="PS50893"/>
    </source>
</evidence>
<dbReference type="PROSITE" id="PS50893">
    <property type="entry name" value="ABC_TRANSPORTER_2"/>
    <property type="match status" value="1"/>
</dbReference>
<feature type="domain" description="ABC transporter" evidence="4">
    <location>
        <begin position="6"/>
        <end position="236"/>
    </location>
</feature>
<dbReference type="InterPro" id="IPR017911">
    <property type="entry name" value="MacB-like_ATP-bd"/>
</dbReference>
<keyword evidence="6" id="KW-1185">Reference proteome</keyword>
<dbReference type="SMART" id="SM00382">
    <property type="entry name" value="AAA"/>
    <property type="match status" value="1"/>
</dbReference>
<evidence type="ECO:0000256" key="1">
    <source>
        <dbReference type="ARBA" id="ARBA00022448"/>
    </source>
</evidence>
<evidence type="ECO:0000313" key="6">
    <source>
        <dbReference type="Proteomes" id="UP001500620"/>
    </source>
</evidence>
<protein>
    <submittedName>
        <fullName evidence="5">ABC transporter ATP-binding protein</fullName>
    </submittedName>
</protein>
<dbReference type="Proteomes" id="UP001500620">
    <property type="component" value="Unassembled WGS sequence"/>
</dbReference>
<dbReference type="PANTHER" id="PTHR24220">
    <property type="entry name" value="IMPORT ATP-BINDING PROTEIN"/>
    <property type="match status" value="1"/>
</dbReference>
<dbReference type="CDD" id="cd03255">
    <property type="entry name" value="ABC_MJ0796_LolCDE_FtsE"/>
    <property type="match status" value="1"/>
</dbReference>
<dbReference type="SUPFAM" id="SSF52540">
    <property type="entry name" value="P-loop containing nucleoside triphosphate hydrolases"/>
    <property type="match status" value="1"/>
</dbReference>
<dbReference type="GO" id="GO:0005524">
    <property type="term" value="F:ATP binding"/>
    <property type="evidence" value="ECO:0007669"/>
    <property type="project" value="UniProtKB-KW"/>
</dbReference>
<reference evidence="6" key="1">
    <citation type="journal article" date="2019" name="Int. J. Syst. Evol. Microbiol.">
        <title>The Global Catalogue of Microorganisms (GCM) 10K type strain sequencing project: providing services to taxonomists for standard genome sequencing and annotation.</title>
        <authorList>
            <consortium name="The Broad Institute Genomics Platform"/>
            <consortium name="The Broad Institute Genome Sequencing Center for Infectious Disease"/>
            <person name="Wu L."/>
            <person name="Ma J."/>
        </authorList>
    </citation>
    <scope>NUCLEOTIDE SEQUENCE [LARGE SCALE GENOMIC DNA]</scope>
    <source>
        <strain evidence="6">JCM 17441</strain>
    </source>
</reference>
<dbReference type="PROSITE" id="PS00211">
    <property type="entry name" value="ABC_TRANSPORTER_1"/>
    <property type="match status" value="1"/>
</dbReference>